<name>A0A699SUT1_TANCI</name>
<comment type="caution">
    <text evidence="1">The sequence shown here is derived from an EMBL/GenBank/DDBJ whole genome shotgun (WGS) entry which is preliminary data.</text>
</comment>
<sequence length="155" mass="17533">WVHGFRTILRGFLKQVGCLIKIINNLVPETPIRTTIVRSVQSSTRQTFFNQEDLFTYCIENGILQDASKPSIDNANVVNALQEPFVVKQDPGKGAHYGYNCPPNVLIILDPKPFNNQTIDKIPQTLLSFDPTCYSEDGYSFTYDSRSNLVDDFPN</sequence>
<reference evidence="1" key="1">
    <citation type="journal article" date="2019" name="Sci. Rep.">
        <title>Draft genome of Tanacetum cinerariifolium, the natural source of mosquito coil.</title>
        <authorList>
            <person name="Yamashiro T."/>
            <person name="Shiraishi A."/>
            <person name="Satake H."/>
            <person name="Nakayama K."/>
        </authorList>
    </citation>
    <scope>NUCLEOTIDE SEQUENCE</scope>
</reference>
<evidence type="ECO:0000313" key="1">
    <source>
        <dbReference type="EMBL" id="GFD00788.1"/>
    </source>
</evidence>
<feature type="non-terminal residue" evidence="1">
    <location>
        <position position="1"/>
    </location>
</feature>
<organism evidence="1">
    <name type="scientific">Tanacetum cinerariifolium</name>
    <name type="common">Dalmatian daisy</name>
    <name type="synonym">Chrysanthemum cinerariifolium</name>
    <dbReference type="NCBI Taxonomy" id="118510"/>
    <lineage>
        <taxon>Eukaryota</taxon>
        <taxon>Viridiplantae</taxon>
        <taxon>Streptophyta</taxon>
        <taxon>Embryophyta</taxon>
        <taxon>Tracheophyta</taxon>
        <taxon>Spermatophyta</taxon>
        <taxon>Magnoliopsida</taxon>
        <taxon>eudicotyledons</taxon>
        <taxon>Gunneridae</taxon>
        <taxon>Pentapetalae</taxon>
        <taxon>asterids</taxon>
        <taxon>campanulids</taxon>
        <taxon>Asterales</taxon>
        <taxon>Asteraceae</taxon>
        <taxon>Asteroideae</taxon>
        <taxon>Anthemideae</taxon>
        <taxon>Anthemidinae</taxon>
        <taxon>Tanacetum</taxon>
    </lineage>
</organism>
<feature type="non-terminal residue" evidence="1">
    <location>
        <position position="155"/>
    </location>
</feature>
<accession>A0A699SUT1</accession>
<proteinExistence type="predicted"/>
<dbReference type="AlphaFoldDB" id="A0A699SUT1"/>
<protein>
    <submittedName>
        <fullName evidence="1">Uncharacterized protein</fullName>
    </submittedName>
</protein>
<gene>
    <name evidence="1" type="ORF">Tci_872757</name>
</gene>
<dbReference type="EMBL" id="BKCJ011187140">
    <property type="protein sequence ID" value="GFD00788.1"/>
    <property type="molecule type" value="Genomic_DNA"/>
</dbReference>